<reference evidence="1 2" key="1">
    <citation type="submission" date="2020-08" db="EMBL/GenBank/DDBJ databases">
        <title>Sequencing the genomes of 1000 actinobacteria strains.</title>
        <authorList>
            <person name="Klenk H.-P."/>
        </authorList>
    </citation>
    <scope>NUCLEOTIDE SEQUENCE [LARGE SCALE GENOMIC DNA]</scope>
    <source>
        <strain evidence="1 2">DSM 45823</strain>
    </source>
</reference>
<protein>
    <submittedName>
        <fullName evidence="1">Uncharacterized protein</fullName>
    </submittedName>
</protein>
<accession>A0A7W3MXK0</accession>
<dbReference type="AlphaFoldDB" id="A0A7W3MXK0"/>
<proteinExistence type="predicted"/>
<keyword evidence="2" id="KW-1185">Reference proteome</keyword>
<name>A0A7W3MXK0_9ACTN</name>
<evidence type="ECO:0000313" key="1">
    <source>
        <dbReference type="EMBL" id="MBA9003694.1"/>
    </source>
</evidence>
<dbReference type="Proteomes" id="UP000539313">
    <property type="component" value="Unassembled WGS sequence"/>
</dbReference>
<dbReference type="EMBL" id="JACJII010000001">
    <property type="protein sequence ID" value="MBA9003694.1"/>
    <property type="molecule type" value="Genomic_DNA"/>
</dbReference>
<comment type="caution">
    <text evidence="1">The sequence shown here is derived from an EMBL/GenBank/DDBJ whole genome shotgun (WGS) entry which is preliminary data.</text>
</comment>
<organism evidence="1 2">
    <name type="scientific">Thermomonospora cellulosilytica</name>
    <dbReference type="NCBI Taxonomy" id="1411118"/>
    <lineage>
        <taxon>Bacteria</taxon>
        <taxon>Bacillati</taxon>
        <taxon>Actinomycetota</taxon>
        <taxon>Actinomycetes</taxon>
        <taxon>Streptosporangiales</taxon>
        <taxon>Thermomonosporaceae</taxon>
        <taxon>Thermomonospora</taxon>
    </lineage>
</organism>
<sequence>MNTRHERTLRELLQLAANTICPAPDGLERIRAGIAARATNEAAAGSEAPAAATADNTKEASAMTTVQKHPLELEPGDRVVNPYDDREVIVTAPPVRCEDRVSIDYRIPSRVTPSGVGRMAVDIHRPLEVHTTPEQDQRTAAVVLADLLSRGLPALSWTLLRTSPDALNGSAGGLRTADEVAAVVADWADALGVEPQRSTSPYEGDGVMHTASAVVQGIRVTVTGVAR</sequence>
<evidence type="ECO:0000313" key="2">
    <source>
        <dbReference type="Proteomes" id="UP000539313"/>
    </source>
</evidence>
<gene>
    <name evidence="1" type="ORF">HNR21_002576</name>
</gene>
<dbReference type="RefSeq" id="WP_182705377.1">
    <property type="nucleotide sequence ID" value="NZ_JACJII010000001.1"/>
</dbReference>